<feature type="compositionally biased region" description="Polar residues" evidence="6">
    <location>
        <begin position="646"/>
        <end position="660"/>
    </location>
</feature>
<feature type="domain" description="SLED" evidence="7">
    <location>
        <begin position="474"/>
        <end position="596"/>
    </location>
</feature>
<dbReference type="AlphaFoldDB" id="A0A443RRW8"/>
<dbReference type="Pfam" id="PF02820">
    <property type="entry name" value="MBT"/>
    <property type="match status" value="3"/>
</dbReference>
<reference evidence="8 9" key="1">
    <citation type="journal article" date="2018" name="Gigascience">
        <title>Genomes of trombidid mites reveal novel predicted allergens and laterally-transferred genes associated with secondary metabolism.</title>
        <authorList>
            <person name="Dong X."/>
            <person name="Chaisiri K."/>
            <person name="Xia D."/>
            <person name="Armstrong S.D."/>
            <person name="Fang Y."/>
            <person name="Donnelly M.J."/>
            <person name="Kadowaki T."/>
            <person name="McGarry J.W."/>
            <person name="Darby A.C."/>
            <person name="Makepeace B.L."/>
        </authorList>
    </citation>
    <scope>NUCLEOTIDE SEQUENCE [LARGE SCALE GENOMIC DNA]</scope>
    <source>
        <strain evidence="8">UoL-WK</strain>
    </source>
</reference>
<dbReference type="PANTHER" id="PTHR12247">
    <property type="entry name" value="POLYCOMB GROUP PROTEIN"/>
    <property type="match status" value="1"/>
</dbReference>
<dbReference type="GO" id="GO:0042393">
    <property type="term" value="F:histone binding"/>
    <property type="evidence" value="ECO:0007669"/>
    <property type="project" value="TreeGrafter"/>
</dbReference>
<evidence type="ECO:0000256" key="5">
    <source>
        <dbReference type="PROSITE-ProRule" id="PRU00459"/>
    </source>
</evidence>
<organism evidence="8 9">
    <name type="scientific">Dinothrombium tinctorium</name>
    <dbReference type="NCBI Taxonomy" id="1965070"/>
    <lineage>
        <taxon>Eukaryota</taxon>
        <taxon>Metazoa</taxon>
        <taxon>Ecdysozoa</taxon>
        <taxon>Arthropoda</taxon>
        <taxon>Chelicerata</taxon>
        <taxon>Arachnida</taxon>
        <taxon>Acari</taxon>
        <taxon>Acariformes</taxon>
        <taxon>Trombidiformes</taxon>
        <taxon>Prostigmata</taxon>
        <taxon>Anystina</taxon>
        <taxon>Parasitengona</taxon>
        <taxon>Trombidioidea</taxon>
        <taxon>Trombidiidae</taxon>
        <taxon>Dinothrombium</taxon>
    </lineage>
</organism>
<dbReference type="EMBL" id="NCKU01000006">
    <property type="protein sequence ID" value="RWS18017.1"/>
    <property type="molecule type" value="Genomic_DNA"/>
</dbReference>
<evidence type="ECO:0000256" key="2">
    <source>
        <dbReference type="ARBA" id="ARBA00022491"/>
    </source>
</evidence>
<evidence type="ECO:0000313" key="9">
    <source>
        <dbReference type="Proteomes" id="UP000285301"/>
    </source>
</evidence>
<dbReference type="GO" id="GO:0045892">
    <property type="term" value="P:negative regulation of DNA-templated transcription"/>
    <property type="evidence" value="ECO:0007669"/>
    <property type="project" value="TreeGrafter"/>
</dbReference>
<keyword evidence="4" id="KW-0539">Nucleus</keyword>
<dbReference type="InterPro" id="IPR050548">
    <property type="entry name" value="PcG_chromatin_remod_factors"/>
</dbReference>
<dbReference type="SUPFAM" id="SSF47769">
    <property type="entry name" value="SAM/Pointed domain"/>
    <property type="match status" value="1"/>
</dbReference>
<dbReference type="InterPro" id="IPR021987">
    <property type="entry name" value="SLED"/>
</dbReference>
<accession>A0A443RRW8</accession>
<dbReference type="InterPro" id="IPR013761">
    <property type="entry name" value="SAM/pointed_sf"/>
</dbReference>
<keyword evidence="3" id="KW-0677">Repeat</keyword>
<dbReference type="InterPro" id="IPR004092">
    <property type="entry name" value="Mbt"/>
</dbReference>
<evidence type="ECO:0000256" key="1">
    <source>
        <dbReference type="ARBA" id="ARBA00004123"/>
    </source>
</evidence>
<evidence type="ECO:0000259" key="7">
    <source>
        <dbReference type="Pfam" id="PF12140"/>
    </source>
</evidence>
<feature type="region of interest" description="Disordered" evidence="6">
    <location>
        <begin position="646"/>
        <end position="702"/>
    </location>
</feature>
<dbReference type="Gene3D" id="2.30.30.140">
    <property type="match status" value="4"/>
</dbReference>
<evidence type="ECO:0000313" key="8">
    <source>
        <dbReference type="EMBL" id="RWS18017.1"/>
    </source>
</evidence>
<protein>
    <submittedName>
        <fullName evidence="8">Scm-like with four MBT domains protein 1 isoform X1</fullName>
    </submittedName>
</protein>
<dbReference type="PROSITE" id="PS51079">
    <property type="entry name" value="MBT"/>
    <property type="match status" value="1"/>
</dbReference>
<dbReference type="Gene3D" id="1.10.150.50">
    <property type="entry name" value="Transcription Factor, Ets-1"/>
    <property type="match status" value="1"/>
</dbReference>
<feature type="compositionally biased region" description="Basic and acidic residues" evidence="6">
    <location>
        <begin position="717"/>
        <end position="728"/>
    </location>
</feature>
<feature type="repeat" description="MBT" evidence="5">
    <location>
        <begin position="111"/>
        <end position="214"/>
    </location>
</feature>
<dbReference type="GO" id="GO:0005634">
    <property type="term" value="C:nucleus"/>
    <property type="evidence" value="ECO:0007669"/>
    <property type="project" value="UniProtKB-SubCell"/>
</dbReference>
<dbReference type="SUPFAM" id="SSF63748">
    <property type="entry name" value="Tudor/PWWP/MBT"/>
    <property type="match status" value="3"/>
</dbReference>
<dbReference type="Gene3D" id="3.90.1150.190">
    <property type="entry name" value="SLED domain"/>
    <property type="match status" value="1"/>
</dbReference>
<dbReference type="PANTHER" id="PTHR12247:SF129">
    <property type="entry name" value="SOP-2-RELATED PROTEIN 3"/>
    <property type="match status" value="1"/>
</dbReference>
<keyword evidence="2" id="KW-0678">Repressor</keyword>
<comment type="caution">
    <text evidence="8">The sequence shown here is derived from an EMBL/GenBank/DDBJ whole genome shotgun (WGS) entry which is preliminary data.</text>
</comment>
<dbReference type="SMART" id="SM00561">
    <property type="entry name" value="MBT"/>
    <property type="match status" value="3"/>
</dbReference>
<dbReference type="Pfam" id="PF12140">
    <property type="entry name" value="SLED"/>
    <property type="match status" value="1"/>
</dbReference>
<sequence length="864" mass="98763">MSAADDDSLDYEIAVREDAFWHIEASHSNGFEVGMKLEIEHSDHKYWIANVTAVFGQLLSLKWEAANDTFWFDVKNKKCYPYGHFRHQKQYQMQPPQNVNLSEKCRVDIKTKYLDSSSENLALSKPQCLFNLGGVSPVELFAAGTVVEVSHSIDPEKHWFAEIVRNVGGRLYLKWICRETNHKSSQQSFWLFFAHPRVHHLGFAKEQGNISYEPPYLYESWASDIQQFLFAEETDESILRKYLLNLAKSKRPNLFEPMCFSNVKPNDKVSMIDSKTLCLMPATVKNRVANNHLLICPRTKDASYCYPNDDTLAVLPFFWGTDFPNLGINFQLDGDQIGNNDRNTYLHKLGGRAAPLQLAECKISDFTVNSKLEVVHSTEPDKICEGKVVRVTSPLIWVQISSDTVRVLPYNSTEMFPCGWTKNNEYPLTDLQSSSLRSKQPENITEKKVTKDERITMHSSVPCTLIPNGSKAWCPPIYFNHKCFTGPALSKSKICELPRSVGPGPVQLVIQEVISKIISVAYVPSRVLNELSSKAFDELLKKNNIKKTISVEFKAKYQKRCYRDQITVIRSSEQVEEYCRTVCSHLKCCYNLFGTQLYDGDECPSNCRGLTKSNKVLKRAIYYREKAAEAKLNQEGENKVRKMTLIPSSSDNENSQNQLLCSEKKQSDESQASDSEENGKKKRKVENSESKDNQITAESKVQNEDLLNLEKVETKKENIESRNIEKPIKKSPASECSSKESTNGEVNAEEKDRNKTLVTKPKKSKEFKCEEETIESFDNPLHWSVKDVYNVIKQSHCSMFANTLLEHEIDGAALLLLDNETIRTNLLTGYTRRYSAQEVIKLSTLIQRLKSKWFRNVGKMQCLR</sequence>
<dbReference type="OrthoDB" id="5917609at2759"/>
<proteinExistence type="predicted"/>
<dbReference type="InterPro" id="IPR038348">
    <property type="entry name" value="SLED_sf"/>
</dbReference>
<dbReference type="STRING" id="1965070.A0A443RRW8"/>
<gene>
    <name evidence="8" type="ORF">B4U79_08675</name>
</gene>
<evidence type="ECO:0000256" key="3">
    <source>
        <dbReference type="ARBA" id="ARBA00022737"/>
    </source>
</evidence>
<evidence type="ECO:0000256" key="4">
    <source>
        <dbReference type="ARBA" id="ARBA00023242"/>
    </source>
</evidence>
<name>A0A443RRW8_9ACAR</name>
<dbReference type="Proteomes" id="UP000285301">
    <property type="component" value="Unassembled WGS sequence"/>
</dbReference>
<feature type="region of interest" description="Disordered" evidence="6">
    <location>
        <begin position="717"/>
        <end position="753"/>
    </location>
</feature>
<evidence type="ECO:0000256" key="6">
    <source>
        <dbReference type="SAM" id="MobiDB-lite"/>
    </source>
</evidence>
<comment type="subcellular location">
    <subcellularLocation>
        <location evidence="1">Nucleus</location>
    </subcellularLocation>
</comment>
<keyword evidence="9" id="KW-1185">Reference proteome</keyword>
<feature type="compositionally biased region" description="Polar residues" evidence="6">
    <location>
        <begin position="734"/>
        <end position="745"/>
    </location>
</feature>
<dbReference type="GO" id="GO:0003682">
    <property type="term" value="F:chromatin binding"/>
    <property type="evidence" value="ECO:0007669"/>
    <property type="project" value="TreeGrafter"/>
</dbReference>